<dbReference type="SUPFAM" id="SSF56349">
    <property type="entry name" value="DNA breaking-rejoining enzymes"/>
    <property type="match status" value="1"/>
</dbReference>
<proteinExistence type="predicted"/>
<reference evidence="2" key="1">
    <citation type="submission" date="2017-05" db="UniProtKB">
        <authorList>
            <consortium name="EnsemblMetazoa"/>
        </authorList>
    </citation>
    <scope>IDENTIFICATION</scope>
</reference>
<organism evidence="2">
    <name type="scientific">Amphimedon queenslandica</name>
    <name type="common">Sponge</name>
    <dbReference type="NCBI Taxonomy" id="400682"/>
    <lineage>
        <taxon>Eukaryota</taxon>
        <taxon>Metazoa</taxon>
        <taxon>Porifera</taxon>
        <taxon>Demospongiae</taxon>
        <taxon>Heteroscleromorpha</taxon>
        <taxon>Haplosclerida</taxon>
        <taxon>Niphatidae</taxon>
        <taxon>Amphimedon</taxon>
    </lineage>
</organism>
<keyword evidence="1" id="KW-0233">DNA recombination</keyword>
<dbReference type="GO" id="GO:0006310">
    <property type="term" value="P:DNA recombination"/>
    <property type="evidence" value="ECO:0007669"/>
    <property type="project" value="UniProtKB-KW"/>
</dbReference>
<evidence type="ECO:0000313" key="2">
    <source>
        <dbReference type="EnsemblMetazoa" id="Aqu2.1.00088_001"/>
    </source>
</evidence>
<dbReference type="PANTHER" id="PTHR34605:SF3">
    <property type="entry name" value="P CELL-TYPE AGGLUTINATION PROTEIN MAP4-LIKE-RELATED"/>
    <property type="match status" value="1"/>
</dbReference>
<dbReference type="AlphaFoldDB" id="A0A1X7SDE1"/>
<dbReference type="GO" id="GO:0003677">
    <property type="term" value="F:DNA binding"/>
    <property type="evidence" value="ECO:0007669"/>
    <property type="project" value="InterPro"/>
</dbReference>
<dbReference type="Gene3D" id="1.10.443.10">
    <property type="entry name" value="Intergrase catalytic core"/>
    <property type="match status" value="1"/>
</dbReference>
<dbReference type="EnsemblMetazoa" id="Aqu2.1.00088_001">
    <property type="protein sequence ID" value="Aqu2.1.00088_001"/>
    <property type="gene ID" value="Aqu2.1.00088"/>
</dbReference>
<dbReference type="PANTHER" id="PTHR34605">
    <property type="entry name" value="PHAGE_INTEGRASE DOMAIN-CONTAINING PROTEIN"/>
    <property type="match status" value="1"/>
</dbReference>
<evidence type="ECO:0000256" key="1">
    <source>
        <dbReference type="ARBA" id="ARBA00023172"/>
    </source>
</evidence>
<dbReference type="InterPro" id="IPR052925">
    <property type="entry name" value="Phage_Integrase-like_Recomb"/>
</dbReference>
<name>A0A1X7SDE1_AMPQE</name>
<accession>A0A1X7SDE1</accession>
<evidence type="ECO:0008006" key="3">
    <source>
        <dbReference type="Google" id="ProtNLM"/>
    </source>
</evidence>
<dbReference type="GO" id="GO:0015074">
    <property type="term" value="P:DNA integration"/>
    <property type="evidence" value="ECO:0007669"/>
    <property type="project" value="InterPro"/>
</dbReference>
<dbReference type="InterPro" id="IPR013762">
    <property type="entry name" value="Integrase-like_cat_sf"/>
</dbReference>
<dbReference type="InterPro" id="IPR011010">
    <property type="entry name" value="DNA_brk_join_enz"/>
</dbReference>
<sequence>MDVSCFNGHSFRIGAATTAAACGLEDSLIQVLGRWKSLAFSRYILTPRSTLVGVAQTLMASQ</sequence>
<protein>
    <recommendedName>
        <fullName evidence="3">Tyr recombinase domain-containing protein</fullName>
    </recommendedName>
</protein>
<dbReference type="InParanoid" id="A0A1X7SDE1"/>